<comment type="similarity">
    <text evidence="1">Belongs to the oxygen-dependent FAD-linked oxidoreductase family.</text>
</comment>
<dbReference type="PANTHER" id="PTHR42973:SF32">
    <property type="entry name" value="FAD-LINKED OXIDOREDUCTASE AFOF"/>
    <property type="match status" value="1"/>
</dbReference>
<feature type="domain" description="FAD-binding PCMH-type" evidence="6">
    <location>
        <begin position="26"/>
        <end position="198"/>
    </location>
</feature>
<gene>
    <name evidence="7" type="ORF">E0Z10_g3189</name>
</gene>
<dbReference type="InterPro" id="IPR016166">
    <property type="entry name" value="FAD-bd_PCMH"/>
</dbReference>
<protein>
    <recommendedName>
        <fullName evidence="6">FAD-binding PCMH-type domain-containing protein</fullName>
    </recommendedName>
</protein>
<dbReference type="Gene3D" id="3.30.465.10">
    <property type="match status" value="1"/>
</dbReference>
<evidence type="ECO:0000313" key="7">
    <source>
        <dbReference type="EMBL" id="TGJ85551.1"/>
    </source>
</evidence>
<dbReference type="PROSITE" id="PS51387">
    <property type="entry name" value="FAD_PCMH"/>
    <property type="match status" value="1"/>
</dbReference>
<dbReference type="STRING" id="37992.A0A4Z0Z1F6"/>
<keyword evidence="5" id="KW-0560">Oxidoreductase</keyword>
<keyword evidence="3" id="KW-0732">Signal</keyword>
<dbReference type="EMBL" id="SKBN01000043">
    <property type="protein sequence ID" value="TGJ85551.1"/>
    <property type="molecule type" value="Genomic_DNA"/>
</dbReference>
<accession>A0A4Z0Z1F6</accession>
<dbReference type="SUPFAM" id="SSF56176">
    <property type="entry name" value="FAD-binding/transporter-associated domain-like"/>
    <property type="match status" value="1"/>
</dbReference>
<dbReference type="PANTHER" id="PTHR42973">
    <property type="entry name" value="BINDING OXIDOREDUCTASE, PUTATIVE (AFU_ORTHOLOGUE AFUA_1G17690)-RELATED"/>
    <property type="match status" value="1"/>
</dbReference>
<dbReference type="InterPro" id="IPR006094">
    <property type="entry name" value="Oxid_FAD_bind_N"/>
</dbReference>
<dbReference type="InterPro" id="IPR050416">
    <property type="entry name" value="FAD-linked_Oxidoreductase"/>
</dbReference>
<dbReference type="AlphaFoldDB" id="A0A4Z0Z1F6"/>
<evidence type="ECO:0000256" key="3">
    <source>
        <dbReference type="ARBA" id="ARBA00022729"/>
    </source>
</evidence>
<evidence type="ECO:0000259" key="6">
    <source>
        <dbReference type="PROSITE" id="PS51387"/>
    </source>
</evidence>
<dbReference type="GO" id="GO:0071949">
    <property type="term" value="F:FAD binding"/>
    <property type="evidence" value="ECO:0007669"/>
    <property type="project" value="InterPro"/>
</dbReference>
<keyword evidence="2" id="KW-0285">Flavoprotein</keyword>
<proteinExistence type="inferred from homology"/>
<keyword evidence="4" id="KW-0274">FAD</keyword>
<evidence type="ECO:0000256" key="4">
    <source>
        <dbReference type="ARBA" id="ARBA00022827"/>
    </source>
</evidence>
<name>A0A4Z0Z1F6_9PEZI</name>
<reference evidence="7 8" key="1">
    <citation type="submission" date="2019-03" db="EMBL/GenBank/DDBJ databases">
        <title>Draft genome sequence of Xylaria hypoxylon DSM 108379, a ubiquitous saprotrophic-parasitic fungi on hardwood.</title>
        <authorList>
            <person name="Buettner E."/>
            <person name="Leonhardt S."/>
            <person name="Gebauer A.M."/>
            <person name="Liers C."/>
            <person name="Hofrichter M."/>
            <person name="Kellner H."/>
        </authorList>
    </citation>
    <scope>NUCLEOTIDE SEQUENCE [LARGE SCALE GENOMIC DNA]</scope>
    <source>
        <strain evidence="7 8">DSM 108379</strain>
    </source>
</reference>
<dbReference type="OrthoDB" id="415825at2759"/>
<dbReference type="GO" id="GO:0016491">
    <property type="term" value="F:oxidoreductase activity"/>
    <property type="evidence" value="ECO:0007669"/>
    <property type="project" value="UniProtKB-KW"/>
</dbReference>
<dbReference type="Pfam" id="PF08031">
    <property type="entry name" value="BBE"/>
    <property type="match status" value="1"/>
</dbReference>
<evidence type="ECO:0000313" key="8">
    <source>
        <dbReference type="Proteomes" id="UP000297716"/>
    </source>
</evidence>
<evidence type="ECO:0000256" key="2">
    <source>
        <dbReference type="ARBA" id="ARBA00022630"/>
    </source>
</evidence>
<dbReference type="InterPro" id="IPR016169">
    <property type="entry name" value="FAD-bd_PCMH_sub2"/>
</dbReference>
<sequence>MWSNQTTITFQNSAGFIEATERWTVFDAPTYKAAIQPATEGDVIKAVNLATHFKIPFLATGGRHSYTTTLGKLHDGLAIDLSQLNSVKIDEVAETVTVGPGVIIDDILDPLFHAGFMIQTGTAFCPAVIGVTIGGGVGRFTGIFGLMLDALVSVKIVTAAGSFIEASQTSNPELFWAIRGAGANFGIITSATYRVHPLSKVPNNGNIFSVDFVFPKNMSSPFYKAVQSLNNKLPPELAGISFINYNSATNQAQVASNWVYIGTEKKARQALAPIFELDVAPTSAKTVPWNKLINSTFNNSVAGICQPGVLRDLYSNNFKNYSAATYNSLFDKMSKFYDKYPGGRNSALQLEFYPNQAMKRVPITATAWPWRDATGYMNVAMSWSNGDQHTAEAAKALGMELRDEVTATAGYPDLSVFINYAHGDEKVEQIYGTDNLAKLAKLKKKWDPNCVFSFNNGLPTQYR</sequence>
<dbReference type="Pfam" id="PF01565">
    <property type="entry name" value="FAD_binding_4"/>
    <property type="match status" value="1"/>
</dbReference>
<dbReference type="Proteomes" id="UP000297716">
    <property type="component" value="Unassembled WGS sequence"/>
</dbReference>
<dbReference type="Gene3D" id="3.40.462.20">
    <property type="match status" value="1"/>
</dbReference>
<dbReference type="InterPro" id="IPR036318">
    <property type="entry name" value="FAD-bd_PCMH-like_sf"/>
</dbReference>
<organism evidence="7 8">
    <name type="scientific">Xylaria hypoxylon</name>
    <dbReference type="NCBI Taxonomy" id="37992"/>
    <lineage>
        <taxon>Eukaryota</taxon>
        <taxon>Fungi</taxon>
        <taxon>Dikarya</taxon>
        <taxon>Ascomycota</taxon>
        <taxon>Pezizomycotina</taxon>
        <taxon>Sordariomycetes</taxon>
        <taxon>Xylariomycetidae</taxon>
        <taxon>Xylariales</taxon>
        <taxon>Xylariaceae</taxon>
        <taxon>Xylaria</taxon>
    </lineage>
</organism>
<dbReference type="InterPro" id="IPR012951">
    <property type="entry name" value="BBE"/>
</dbReference>
<evidence type="ECO:0000256" key="1">
    <source>
        <dbReference type="ARBA" id="ARBA00005466"/>
    </source>
</evidence>
<keyword evidence="8" id="KW-1185">Reference proteome</keyword>
<comment type="caution">
    <text evidence="7">The sequence shown here is derived from an EMBL/GenBank/DDBJ whole genome shotgun (WGS) entry which is preliminary data.</text>
</comment>
<evidence type="ECO:0000256" key="5">
    <source>
        <dbReference type="ARBA" id="ARBA00023002"/>
    </source>
</evidence>